<dbReference type="Proteomes" id="UP000009058">
    <property type="component" value="Chromosome 3"/>
</dbReference>
<keyword evidence="3" id="KW-1185">Reference proteome</keyword>
<keyword evidence="1" id="KW-0812">Transmembrane</keyword>
<reference key="2">
    <citation type="submission" date="2011-05" db="EMBL/GenBank/DDBJ databases">
        <title>The Genome Sequence of Magnaporthe oryzae 70-15.</title>
        <authorList>
            <consortium name="The Broad Institute Genome Sequencing Platform"/>
            <person name="Ma L.-J."/>
            <person name="Dead R."/>
            <person name="Young S.K."/>
            <person name="Zeng Q."/>
            <person name="Gargeya S."/>
            <person name="Fitzgerald M."/>
            <person name="Haas B."/>
            <person name="Abouelleil A."/>
            <person name="Alvarado L."/>
            <person name="Arachchi H.M."/>
            <person name="Berlin A."/>
            <person name="Brown A."/>
            <person name="Chapman S.B."/>
            <person name="Chen Z."/>
            <person name="Dunbar C."/>
            <person name="Freedman E."/>
            <person name="Gearin G."/>
            <person name="Gellesch M."/>
            <person name="Goldberg J."/>
            <person name="Griggs A."/>
            <person name="Gujja S."/>
            <person name="Heiman D."/>
            <person name="Howarth C."/>
            <person name="Larson L."/>
            <person name="Lui A."/>
            <person name="MacDonald P.J.P."/>
            <person name="Mehta T."/>
            <person name="Montmayeur A."/>
            <person name="Murphy C."/>
            <person name="Neiman D."/>
            <person name="Pearson M."/>
            <person name="Priest M."/>
            <person name="Roberts A."/>
            <person name="Saif S."/>
            <person name="Shea T."/>
            <person name="Shenoy N."/>
            <person name="Sisk P."/>
            <person name="Stolte C."/>
            <person name="Sykes S."/>
            <person name="Yandava C."/>
            <person name="Wortman J."/>
            <person name="Nusbaum C."/>
            <person name="Birren B."/>
        </authorList>
    </citation>
    <scope>NUCLEOTIDE SEQUENCE</scope>
    <source>
        <strain>70-15</strain>
    </source>
</reference>
<proteinExistence type="predicted"/>
<dbReference type="KEGG" id="mgr:MGG_16782"/>
<reference evidence="2 3" key="1">
    <citation type="journal article" date="2005" name="Nature">
        <title>The genome sequence of the rice blast fungus Magnaporthe grisea.</title>
        <authorList>
            <person name="Dean R.A."/>
            <person name="Talbot N.J."/>
            <person name="Ebbole D.J."/>
            <person name="Farman M.L."/>
            <person name="Mitchell T.K."/>
            <person name="Orbach M.J."/>
            <person name="Thon M."/>
            <person name="Kulkarni R."/>
            <person name="Xu J.R."/>
            <person name="Pan H."/>
            <person name="Read N.D."/>
            <person name="Lee Y.H."/>
            <person name="Carbone I."/>
            <person name="Brown D."/>
            <person name="Oh Y.Y."/>
            <person name="Donofrio N."/>
            <person name="Jeong J.S."/>
            <person name="Soanes D.M."/>
            <person name="Djonovic S."/>
            <person name="Kolomiets E."/>
            <person name="Rehmeyer C."/>
            <person name="Li W."/>
            <person name="Harding M."/>
            <person name="Kim S."/>
            <person name="Lebrun M.H."/>
            <person name="Bohnert H."/>
            <person name="Coughlan S."/>
            <person name="Butler J."/>
            <person name="Calvo S."/>
            <person name="Ma L.J."/>
            <person name="Nicol R."/>
            <person name="Purcell S."/>
            <person name="Nusbaum C."/>
            <person name="Galagan J.E."/>
            <person name="Birren B.W."/>
        </authorList>
    </citation>
    <scope>NUCLEOTIDE SEQUENCE [LARGE SCALE GENOMIC DNA]</scope>
    <source>
        <strain evidence="3">70-15 / ATCC MYA-4617 / FGSC 8958</strain>
    </source>
</reference>
<name>G4N0W2_PYRO7</name>
<dbReference type="GeneID" id="12984916"/>
<keyword evidence="1" id="KW-0472">Membrane</keyword>
<keyword evidence="1" id="KW-1133">Transmembrane helix</keyword>
<dbReference type="EMBL" id="CM001233">
    <property type="protein sequence ID" value="EHA52340.1"/>
    <property type="molecule type" value="Genomic_DNA"/>
</dbReference>
<protein>
    <submittedName>
        <fullName evidence="2">Uncharacterized protein</fullName>
    </submittedName>
</protein>
<dbReference type="AlphaFoldDB" id="G4N0W2"/>
<dbReference type="VEuPathDB" id="FungiDB:MGG_16782"/>
<feature type="transmembrane region" description="Helical" evidence="1">
    <location>
        <begin position="71"/>
        <end position="92"/>
    </location>
</feature>
<dbReference type="InParanoid" id="G4N0W2"/>
<evidence type="ECO:0000256" key="1">
    <source>
        <dbReference type="SAM" id="Phobius"/>
    </source>
</evidence>
<evidence type="ECO:0000313" key="2">
    <source>
        <dbReference type="EMBL" id="EHA52340.1"/>
    </source>
</evidence>
<organism evidence="2 3">
    <name type="scientific">Pyricularia oryzae (strain 70-15 / ATCC MYA-4617 / FGSC 8958)</name>
    <name type="common">Rice blast fungus</name>
    <name type="synonym">Magnaporthe oryzae</name>
    <dbReference type="NCBI Taxonomy" id="242507"/>
    <lineage>
        <taxon>Eukaryota</taxon>
        <taxon>Fungi</taxon>
        <taxon>Dikarya</taxon>
        <taxon>Ascomycota</taxon>
        <taxon>Pezizomycotina</taxon>
        <taxon>Sordariomycetes</taxon>
        <taxon>Sordariomycetidae</taxon>
        <taxon>Magnaporthales</taxon>
        <taxon>Pyriculariaceae</taxon>
        <taxon>Pyricularia</taxon>
    </lineage>
</organism>
<evidence type="ECO:0000313" key="3">
    <source>
        <dbReference type="Proteomes" id="UP000009058"/>
    </source>
</evidence>
<accession>G4N0W2</accession>
<feature type="non-terminal residue" evidence="2">
    <location>
        <position position="1"/>
    </location>
</feature>
<sequence>IMRVIFRGINDLEKLDRVERKEVKQEKRRQLSKILSKILFKLFFPDSNFIWDSSFPINLLNPFLLNKINIFAQYLIGRFFICLFWFVIYINCPISGNIGGMVPGNFGGN</sequence>
<dbReference type="RefSeq" id="XP_003712147.1">
    <property type="nucleotide sequence ID" value="XM_003712099.1"/>
</dbReference>
<gene>
    <name evidence="2" type="ORF">MGG_16782</name>
</gene>